<dbReference type="RefSeq" id="WP_152943536.1">
    <property type="nucleotide sequence ID" value="NZ_CP045482.1"/>
</dbReference>
<dbReference type="GO" id="GO:0004553">
    <property type="term" value="F:hydrolase activity, hydrolyzing O-glycosyl compounds"/>
    <property type="evidence" value="ECO:0007669"/>
    <property type="project" value="TreeGrafter"/>
</dbReference>
<dbReference type="InterPro" id="IPR053494">
    <property type="entry name" value="GH15_Enzymes"/>
</dbReference>
<dbReference type="InterPro" id="IPR012341">
    <property type="entry name" value="6hp_glycosidase-like_sf"/>
</dbReference>
<proteinExistence type="inferred from homology"/>
<dbReference type="SUPFAM" id="SSF48208">
    <property type="entry name" value="Six-hairpin glycosidases"/>
    <property type="match status" value="1"/>
</dbReference>
<evidence type="ECO:0000259" key="2">
    <source>
        <dbReference type="Pfam" id="PF00723"/>
    </source>
</evidence>
<dbReference type="Pfam" id="PF19291">
    <property type="entry name" value="TREH_N"/>
    <property type="match status" value="1"/>
</dbReference>
<evidence type="ECO:0000259" key="3">
    <source>
        <dbReference type="Pfam" id="PF19291"/>
    </source>
</evidence>
<organism evidence="5 6">
    <name type="scientific">Acidianus ambivalens</name>
    <name type="common">Desulfurolobus ambivalens</name>
    <dbReference type="NCBI Taxonomy" id="2283"/>
    <lineage>
        <taxon>Archaea</taxon>
        <taxon>Thermoproteota</taxon>
        <taxon>Thermoprotei</taxon>
        <taxon>Sulfolobales</taxon>
        <taxon>Sulfolobaceae</taxon>
        <taxon>Acidianus</taxon>
    </lineage>
</organism>
<dbReference type="EMBL" id="CP045482">
    <property type="protein sequence ID" value="QGR21894.1"/>
    <property type="molecule type" value="Genomic_DNA"/>
</dbReference>
<protein>
    <submittedName>
        <fullName evidence="5">Glycoside hydrolase family 15 protein</fullName>
    </submittedName>
</protein>
<dbReference type="InterPro" id="IPR008928">
    <property type="entry name" value="6-hairpin_glycosidase_sf"/>
</dbReference>
<feature type="domain" description="Trehalase-like N-terminal" evidence="3">
    <location>
        <begin position="4"/>
        <end position="112"/>
    </location>
</feature>
<evidence type="ECO:0000256" key="1">
    <source>
        <dbReference type="ARBA" id="ARBA00006188"/>
    </source>
</evidence>
<dbReference type="AlphaFoldDB" id="A0A650CVJ0"/>
<dbReference type="Proteomes" id="UP000474054">
    <property type="component" value="Unassembled WGS sequence"/>
</dbReference>
<reference evidence="4 7" key="1">
    <citation type="submission" date="2019-10" db="EMBL/GenBank/DDBJ databases">
        <title>Comparative genomics of sulfur disproportionating microorganisms.</title>
        <authorList>
            <person name="Ward L.M."/>
            <person name="Bertran E."/>
            <person name="Johnston D."/>
        </authorList>
    </citation>
    <scope>NUCLEOTIDE SEQUENCE [LARGE SCALE GENOMIC DNA]</scope>
    <source>
        <strain evidence="4 7">DSM 3772</strain>
    </source>
</reference>
<gene>
    <name evidence="5" type="ORF">D1866_07675</name>
    <name evidence="4" type="ORF">GFB69_13010</name>
</gene>
<dbReference type="Gene3D" id="1.50.10.10">
    <property type="match status" value="1"/>
</dbReference>
<keyword evidence="5" id="KW-0378">Hydrolase</keyword>
<reference evidence="5 6" key="2">
    <citation type="submission" date="2019-10" db="EMBL/GenBank/DDBJ databases">
        <title>Genome Sequences from Six Type Strain Members of the Archaeal Family Sulfolobaceae: Acidianus ambivalens, Acidianus infernus, Metallosphaera prunae, Stygiolobus azoricus, Sulfolobus metallicus, and Sulfurisphaera ohwakuensis.</title>
        <authorList>
            <person name="Counts J.A."/>
            <person name="Kelly R.M."/>
        </authorList>
    </citation>
    <scope>NUCLEOTIDE SEQUENCE [LARGE SCALE GENOMIC DNA]</scope>
    <source>
        <strain evidence="5 6">LEI 10</strain>
    </source>
</reference>
<evidence type="ECO:0000313" key="7">
    <source>
        <dbReference type="Proteomes" id="UP000474054"/>
    </source>
</evidence>
<dbReference type="GeneID" id="42779607"/>
<dbReference type="EMBL" id="WHYS01000005">
    <property type="protein sequence ID" value="MQL56583.1"/>
    <property type="molecule type" value="Genomic_DNA"/>
</dbReference>
<dbReference type="KEGG" id="aamb:D1866_07675"/>
<dbReference type="GO" id="GO:0005975">
    <property type="term" value="P:carbohydrate metabolic process"/>
    <property type="evidence" value="ECO:0007669"/>
    <property type="project" value="InterPro"/>
</dbReference>
<sequence length="572" mass="65488">MQLGFISNQRTSAIIQGTSIVWFPVPKFDSPSIFTKLLDEDGGEFSILLPEKIESIKQYYEHPLVLTTGVKTERGGSLKVTDLLPLGETVIIRKVESDVPFTVVFKPAFKYALYRPIILRDRFVNSKGRDCVGFLYKWDGKVRREGSFTWRFSEGKGFLVANYATDKEHGVFSERGKALQMDFEKPFEKTIKYWESFDVKSKVYEDLYRSSVYVLLGSIYSPSGASIAAPTTSLPEVVGGSRNWDYRFAWVRDSSITAEALINAGFIIEARRILNFLLSLVNFTSKPFYYPLYTVEGTIPPPEVKLRWLSGYKNSKPVRIGNAASKQIQLDVEGFFMNALYKYFEKTGDTVLIKDVFDKVEHIADWISENWLMKDSGIWEDRGEPKHYTHSKIMMWVALDRAGKLAEYIGKEDRWKESKEKIRKWVLENCVSNGYLTRLAGSEDVDSALLSAPLYGFIDVKDELFLNTLKVIEKELKVGNFVKRYKTDFMGEAKHPFLLTSIWLARVYVRLGRENEAEDLTKELDKIAGSLHLVGEHLDVEKKEFTGNFPQVFVHAEIVNLVKEIEGLHSKS</sequence>
<accession>A0A650CVJ0</accession>
<dbReference type="NCBIfam" id="NF041084">
    <property type="entry name" value="trehalase_H1_Arch"/>
    <property type="match status" value="1"/>
</dbReference>
<dbReference type="InterPro" id="IPR045582">
    <property type="entry name" value="Trehalase-like_N"/>
</dbReference>
<dbReference type="PANTHER" id="PTHR31616:SF0">
    <property type="entry name" value="GLUCAN 1,4-ALPHA-GLUCOSIDASE"/>
    <property type="match status" value="1"/>
</dbReference>
<name>A0A650CVJ0_ACIAM</name>
<dbReference type="Pfam" id="PF00723">
    <property type="entry name" value="Glyco_hydro_15"/>
    <property type="match status" value="1"/>
</dbReference>
<feature type="domain" description="GH15-like" evidence="2">
    <location>
        <begin position="203"/>
        <end position="561"/>
    </location>
</feature>
<dbReference type="PANTHER" id="PTHR31616">
    <property type="entry name" value="TREHALASE"/>
    <property type="match status" value="1"/>
</dbReference>
<keyword evidence="6" id="KW-1185">Reference proteome</keyword>
<evidence type="ECO:0000313" key="4">
    <source>
        <dbReference type="EMBL" id="MQL56583.1"/>
    </source>
</evidence>
<evidence type="ECO:0000313" key="6">
    <source>
        <dbReference type="Proteomes" id="UP000426328"/>
    </source>
</evidence>
<dbReference type="Proteomes" id="UP000426328">
    <property type="component" value="Chromosome"/>
</dbReference>
<evidence type="ECO:0000313" key="5">
    <source>
        <dbReference type="EMBL" id="QGR21894.1"/>
    </source>
</evidence>
<dbReference type="InterPro" id="IPR011613">
    <property type="entry name" value="GH15-like"/>
</dbReference>
<comment type="similarity">
    <text evidence="1">Belongs to the glycosyl hydrolase 15 family.</text>
</comment>